<proteinExistence type="predicted"/>
<evidence type="ECO:0000313" key="3">
    <source>
        <dbReference type="Proteomes" id="UP000254463"/>
    </source>
</evidence>
<evidence type="ECO:0008006" key="4">
    <source>
        <dbReference type="Google" id="ProtNLM"/>
    </source>
</evidence>
<keyword evidence="1" id="KW-0472">Membrane</keyword>
<reference evidence="2 3" key="1">
    <citation type="submission" date="2018-06" db="EMBL/GenBank/DDBJ databases">
        <authorList>
            <consortium name="Pathogen Informatics"/>
            <person name="Doyle S."/>
        </authorList>
    </citation>
    <scope>NUCLEOTIDE SEQUENCE [LARGE SCALE GENOMIC DNA]</scope>
    <source>
        <strain evidence="2 3">NCTC6385</strain>
    </source>
</reference>
<dbReference type="Proteomes" id="UP000254463">
    <property type="component" value="Unassembled WGS sequence"/>
</dbReference>
<keyword evidence="1" id="KW-0812">Transmembrane</keyword>
<keyword evidence="1" id="KW-1133">Transmembrane helix</keyword>
<organism evidence="2 3">
    <name type="scientific">Salmonella enterica</name>
    <name type="common">Salmonella choleraesuis</name>
    <dbReference type="NCBI Taxonomy" id="28901"/>
    <lineage>
        <taxon>Bacteria</taxon>
        <taxon>Pseudomonadati</taxon>
        <taxon>Pseudomonadota</taxon>
        <taxon>Gammaproteobacteria</taxon>
        <taxon>Enterobacterales</taxon>
        <taxon>Enterobacteriaceae</taxon>
        <taxon>Salmonella</taxon>
    </lineage>
</organism>
<sequence length="71" mass="8266">MNDCPSQEEISLNYFPVVSILLLRLVVFVAIRALLIWFFRLKKAFFHPILYVAVICVIYVLLPSLMETPHT</sequence>
<gene>
    <name evidence="2" type="ORF">NCTC6385_04054</name>
</gene>
<feature type="transmembrane region" description="Helical" evidence="1">
    <location>
        <begin position="45"/>
        <end position="62"/>
    </location>
</feature>
<protein>
    <recommendedName>
        <fullName evidence="4">DUF1656 domain-containing protein</fullName>
    </recommendedName>
</protein>
<dbReference type="EMBL" id="UGWV01000002">
    <property type="protein sequence ID" value="SUF97033.1"/>
    <property type="molecule type" value="Genomic_DNA"/>
</dbReference>
<dbReference type="AlphaFoldDB" id="A0A7D8IXF3"/>
<name>A0A7D8IXF3_SALER</name>
<evidence type="ECO:0000313" key="2">
    <source>
        <dbReference type="EMBL" id="SUF97033.1"/>
    </source>
</evidence>
<accession>A0A7D8IXF3</accession>
<evidence type="ECO:0000256" key="1">
    <source>
        <dbReference type="SAM" id="Phobius"/>
    </source>
</evidence>
<feature type="transmembrane region" description="Helical" evidence="1">
    <location>
        <begin position="12"/>
        <end position="39"/>
    </location>
</feature>